<dbReference type="AlphaFoldDB" id="A0A0M0JVG8"/>
<sequence>MRAARDVQAQKAYVDLHRDRIDAALGAAMNALADARPEGQLTYLGRWLLEQGAKQGETQPVVEVDAQSEVPEALRPLQKRAAEALGPIKPAAEGYDEHAVKLPEALNTFKTLAKTEAIEAACGRLHELELNVARDPDSKEAVDALGAQLVVVDQVMATEIQKRTEGVSEEAAGELVKACQTAIEAGNKDFQSVYGSVFNVIKSGDAEGMAKYEAAVGVLDAAIEKPAVAEQRDEAGVAAVLFADAARVKSSFDVVVRELATATGAGLELAVLGAEKTGLKKTSRVVEKSALRPGEGRGRSKWVCDVVRAMLVATSMSAVGSIVRGLLALHEAGALRVVRIKDRFARPSAGGWRDLMVNFVIVGDPTRHVCEVQVVHEMMLTARKGLPGHAIYGIVRSAMELIESCGRERELRREAVRSMVAAGATDVELIGASEDAWILEDPEWLAGVEGGRDGLGRALTADKKEGRVGGLELRGKWKGEALPASVARLTALRELKMRDCKSLKSVADLPASVTQIVEEAFRGCASLASITIPESVTQIGGWAFSGCRSLASITLPASVTQIGAMAFTGCASLVSITIPSSTVVEPGAFSAHTQVTRA</sequence>
<dbReference type="InterPro" id="IPR026906">
    <property type="entry name" value="LRR_5"/>
</dbReference>
<accession>A0A0M0JVG8</accession>
<dbReference type="SUPFAM" id="SSF52058">
    <property type="entry name" value="L domain-like"/>
    <property type="match status" value="1"/>
</dbReference>
<reference evidence="2" key="1">
    <citation type="journal article" date="2015" name="PLoS Genet.">
        <title>Genome Sequence and Transcriptome Analyses of Chrysochromulina tobin: Metabolic Tools for Enhanced Algal Fitness in the Prominent Order Prymnesiales (Haptophyceae).</title>
        <authorList>
            <person name="Hovde B.T."/>
            <person name="Deodato C.R."/>
            <person name="Hunsperger H.M."/>
            <person name="Ryken S.A."/>
            <person name="Yost W."/>
            <person name="Jha R.K."/>
            <person name="Patterson J."/>
            <person name="Monnat R.J. Jr."/>
            <person name="Barlow S.B."/>
            <person name="Starkenburg S.R."/>
            <person name="Cattolico R.A."/>
        </authorList>
    </citation>
    <scope>NUCLEOTIDE SEQUENCE</scope>
    <source>
        <strain evidence="2">CCMP291</strain>
    </source>
</reference>
<dbReference type="PANTHER" id="PTHR45661:SF3">
    <property type="entry name" value="IG-LIKE DOMAIN-CONTAINING PROTEIN"/>
    <property type="match status" value="1"/>
</dbReference>
<dbReference type="Pfam" id="PF13306">
    <property type="entry name" value="LRR_5"/>
    <property type="match status" value="1"/>
</dbReference>
<dbReference type="InterPro" id="IPR032675">
    <property type="entry name" value="LRR_dom_sf"/>
</dbReference>
<gene>
    <name evidence="1" type="ORF">Ctob_008238</name>
</gene>
<dbReference type="InterPro" id="IPR053139">
    <property type="entry name" value="Surface_bspA-like"/>
</dbReference>
<dbReference type="Proteomes" id="UP000037460">
    <property type="component" value="Unassembled WGS sequence"/>
</dbReference>
<keyword evidence="2" id="KW-1185">Reference proteome</keyword>
<evidence type="ECO:0000313" key="2">
    <source>
        <dbReference type="Proteomes" id="UP000037460"/>
    </source>
</evidence>
<name>A0A0M0JVG8_9EUKA</name>
<protein>
    <submittedName>
        <fullName evidence="1">Surface antigen-like protein</fullName>
    </submittedName>
</protein>
<dbReference type="OrthoDB" id="539213at2759"/>
<comment type="caution">
    <text evidence="1">The sequence shown here is derived from an EMBL/GenBank/DDBJ whole genome shotgun (WGS) entry which is preliminary data.</text>
</comment>
<evidence type="ECO:0000313" key="1">
    <source>
        <dbReference type="EMBL" id="KOO30519.1"/>
    </source>
</evidence>
<dbReference type="EMBL" id="JWZX01002206">
    <property type="protein sequence ID" value="KOO30519.1"/>
    <property type="molecule type" value="Genomic_DNA"/>
</dbReference>
<dbReference type="PANTHER" id="PTHR45661">
    <property type="entry name" value="SURFACE ANTIGEN"/>
    <property type="match status" value="1"/>
</dbReference>
<proteinExistence type="predicted"/>
<organism evidence="1 2">
    <name type="scientific">Chrysochromulina tobinii</name>
    <dbReference type="NCBI Taxonomy" id="1460289"/>
    <lineage>
        <taxon>Eukaryota</taxon>
        <taxon>Haptista</taxon>
        <taxon>Haptophyta</taxon>
        <taxon>Prymnesiophyceae</taxon>
        <taxon>Prymnesiales</taxon>
        <taxon>Chrysochromulinaceae</taxon>
        <taxon>Chrysochromulina</taxon>
    </lineage>
</organism>
<dbReference type="Gene3D" id="3.80.10.10">
    <property type="entry name" value="Ribonuclease Inhibitor"/>
    <property type="match status" value="1"/>
</dbReference>